<protein>
    <submittedName>
        <fullName evidence="2">Transposase</fullName>
    </submittedName>
</protein>
<proteinExistence type="predicted"/>
<reference evidence="2 3" key="1">
    <citation type="submission" date="2019-03" db="EMBL/GenBank/DDBJ databases">
        <title>Wolbachia endosymbiont of Haematobia irritans wIrr.</title>
        <authorList>
            <person name="Parry R.H."/>
            <person name="Asgari S."/>
        </authorList>
    </citation>
    <scope>NUCLEOTIDE SEQUENCE [LARGE SCALE GENOMIC DNA]</scope>
    <source>
        <strain evidence="3">wIrr</strain>
    </source>
</reference>
<name>A0A6I6CNK2_WOLPI</name>
<dbReference type="Proteomes" id="UP000422744">
    <property type="component" value="Chromosome"/>
</dbReference>
<dbReference type="SUPFAM" id="SSF53098">
    <property type="entry name" value="Ribonuclease H-like"/>
    <property type="match status" value="1"/>
</dbReference>
<dbReference type="InterPro" id="IPR012337">
    <property type="entry name" value="RNaseH-like_sf"/>
</dbReference>
<dbReference type="GO" id="GO:0003676">
    <property type="term" value="F:nucleic acid binding"/>
    <property type="evidence" value="ECO:0007669"/>
    <property type="project" value="InterPro"/>
</dbReference>
<organism evidence="2 3">
    <name type="scientific">Wolbachia pipientis</name>
    <dbReference type="NCBI Taxonomy" id="955"/>
    <lineage>
        <taxon>Bacteria</taxon>
        <taxon>Pseudomonadati</taxon>
        <taxon>Pseudomonadota</taxon>
        <taxon>Alphaproteobacteria</taxon>
        <taxon>Rickettsiales</taxon>
        <taxon>Anaplasmataceae</taxon>
        <taxon>Wolbachieae</taxon>
        <taxon>Wolbachia</taxon>
    </lineage>
</organism>
<accession>A0A6I6CNK2</accession>
<dbReference type="InterPro" id="IPR038717">
    <property type="entry name" value="Tc1-like_DDE_dom"/>
</dbReference>
<evidence type="ECO:0000313" key="3">
    <source>
        <dbReference type="Proteomes" id="UP000422744"/>
    </source>
</evidence>
<evidence type="ECO:0000259" key="1">
    <source>
        <dbReference type="Pfam" id="PF13358"/>
    </source>
</evidence>
<evidence type="ECO:0000313" key="2">
    <source>
        <dbReference type="EMBL" id="QGT16695.1"/>
    </source>
</evidence>
<gene>
    <name evidence="2" type="ORF">E0495_05915</name>
</gene>
<dbReference type="EMBL" id="CP037426">
    <property type="protein sequence ID" value="QGT16695.1"/>
    <property type="molecule type" value="Genomic_DNA"/>
</dbReference>
<dbReference type="Pfam" id="PF13358">
    <property type="entry name" value="DDE_3"/>
    <property type="match status" value="1"/>
</dbReference>
<sequence length="103" mass="11986">MTFTGGCNKDIFNVWLERRLLPQLQRDTTIVMDNATFHKTPKTKSLIESFGCHLLYLPTYSPDLNPIEHCWHTIKSCLRPLMHQCTDLHLLVGNTILDVYHSF</sequence>
<dbReference type="PANTHER" id="PTHR46564:SF1">
    <property type="entry name" value="TRANSPOSASE"/>
    <property type="match status" value="1"/>
</dbReference>
<dbReference type="RefSeq" id="WP_022626381.1">
    <property type="nucleotide sequence ID" value="NZ_CP037426.1"/>
</dbReference>
<dbReference type="PANTHER" id="PTHR46564">
    <property type="entry name" value="TRANSPOSASE"/>
    <property type="match status" value="1"/>
</dbReference>
<dbReference type="AlphaFoldDB" id="A0A6I6CNK2"/>
<dbReference type="InterPro" id="IPR036397">
    <property type="entry name" value="RNaseH_sf"/>
</dbReference>
<dbReference type="Gene3D" id="3.30.420.10">
    <property type="entry name" value="Ribonuclease H-like superfamily/Ribonuclease H"/>
    <property type="match status" value="1"/>
</dbReference>
<feature type="domain" description="Tc1-like transposase DDE" evidence="1">
    <location>
        <begin position="1"/>
        <end position="80"/>
    </location>
</feature>